<name>A0A848BUP1_9FIRM</name>
<reference evidence="1 2" key="1">
    <citation type="submission" date="2020-04" db="EMBL/GenBank/DDBJ databases">
        <authorList>
            <person name="Hitch T.C.A."/>
            <person name="Wylensek D."/>
            <person name="Clavel T."/>
        </authorList>
    </citation>
    <scope>NUCLEOTIDE SEQUENCE [LARGE SCALE GENOMIC DNA]</scope>
    <source>
        <strain evidence="1 2">Oil-RF-744-FAT-WT-6-1</strain>
    </source>
</reference>
<dbReference type="Proteomes" id="UP000591071">
    <property type="component" value="Unassembled WGS sequence"/>
</dbReference>
<dbReference type="EMBL" id="JABAFG010000006">
    <property type="protein sequence ID" value="NME27944.1"/>
    <property type="molecule type" value="Genomic_DNA"/>
</dbReference>
<accession>A0A848BUP1</accession>
<dbReference type="RefSeq" id="WP_059077477.1">
    <property type="nucleotide sequence ID" value="NZ_JABAFG010000006.1"/>
</dbReference>
<proteinExistence type="predicted"/>
<comment type="caution">
    <text evidence="1">The sequence shown here is derived from an EMBL/GenBank/DDBJ whole genome shotgun (WGS) entry which is preliminary data.</text>
</comment>
<organism evidence="1 2">
    <name type="scientific">Megasphaera hexanoica</name>
    <dbReference type="NCBI Taxonomy" id="1675036"/>
    <lineage>
        <taxon>Bacteria</taxon>
        <taxon>Bacillati</taxon>
        <taxon>Bacillota</taxon>
        <taxon>Negativicutes</taxon>
        <taxon>Veillonellales</taxon>
        <taxon>Veillonellaceae</taxon>
        <taxon>Megasphaera</taxon>
    </lineage>
</organism>
<evidence type="ECO:0000313" key="1">
    <source>
        <dbReference type="EMBL" id="NME27944.1"/>
    </source>
</evidence>
<gene>
    <name evidence="1" type="ORF">HF872_04805</name>
</gene>
<dbReference type="InterPro" id="IPR018743">
    <property type="entry name" value="DUF2292"/>
</dbReference>
<dbReference type="Pfam" id="PF10055">
    <property type="entry name" value="DUF2292"/>
    <property type="match status" value="2"/>
</dbReference>
<sequence>MKNRGGASNQGNALTYALDLIQQTCSGEIALVIQDSRLIQLERNERIVLCQGQGICRKPPDRKGIEQQIRSSLGNLQYGKLVVVIKKHEIVRIERTEKKLIRKAEG</sequence>
<protein>
    <submittedName>
        <fullName evidence="1">DUF2292 domain-containing protein</fullName>
    </submittedName>
</protein>
<evidence type="ECO:0000313" key="2">
    <source>
        <dbReference type="Proteomes" id="UP000591071"/>
    </source>
</evidence>
<dbReference type="AlphaFoldDB" id="A0A848BUP1"/>